<dbReference type="InterPro" id="IPR042100">
    <property type="entry name" value="Bug_dom1"/>
</dbReference>
<proteinExistence type="inferred from homology"/>
<dbReference type="SUPFAM" id="SSF53850">
    <property type="entry name" value="Periplasmic binding protein-like II"/>
    <property type="match status" value="1"/>
</dbReference>
<sequence length="335" mass="34509">MTSPASATNRRTMCTRLVSSLAAGTALLCSAAAWAAYPEKAVTLVVPFAPGGSSDIIARSMAPLLSEKLGQPVVIENVAGAGGVLGTQRTVRAVADGYTVLLGSGSEILINKLINPAIAYDATRDLSPVAFVGTGPMVLLGKPSLPANNVAELLKLAKAKPGALSYGSAGNGTPMHVSGELLKMRANVFMTHIPYRGAAPALVDLLGGQIDVAVSTLSAAQTYIKAGRLKALALTSAEPSDLAPGIPAMGKQPGLEGFDLNVWFGLFVPAKTPNEVTQKLQAVAQQVLADPGLRKKLADLGISASGESAEVLRKFMAAESDRYKAVIKAANIKPE</sequence>
<gene>
    <name evidence="3" type="ORF">ACFQPB_23800</name>
</gene>
<dbReference type="PIRSF" id="PIRSF017082">
    <property type="entry name" value="YflP"/>
    <property type="match status" value="1"/>
</dbReference>
<name>A0ABW2QR67_9BURK</name>
<evidence type="ECO:0000313" key="4">
    <source>
        <dbReference type="Proteomes" id="UP001596501"/>
    </source>
</evidence>
<dbReference type="EMBL" id="JBHTCA010000070">
    <property type="protein sequence ID" value="MFC7411879.1"/>
    <property type="molecule type" value="Genomic_DNA"/>
</dbReference>
<dbReference type="PANTHER" id="PTHR42928:SF5">
    <property type="entry name" value="BLR1237 PROTEIN"/>
    <property type="match status" value="1"/>
</dbReference>
<dbReference type="Gene3D" id="3.40.190.150">
    <property type="entry name" value="Bordetella uptake gene, domain 1"/>
    <property type="match status" value="1"/>
</dbReference>
<dbReference type="PANTHER" id="PTHR42928">
    <property type="entry name" value="TRICARBOXYLATE-BINDING PROTEIN"/>
    <property type="match status" value="1"/>
</dbReference>
<dbReference type="InterPro" id="IPR005064">
    <property type="entry name" value="BUG"/>
</dbReference>
<organism evidence="3 4">
    <name type="scientific">Hydrogenophaga atypica</name>
    <dbReference type="NCBI Taxonomy" id="249409"/>
    <lineage>
        <taxon>Bacteria</taxon>
        <taxon>Pseudomonadati</taxon>
        <taxon>Pseudomonadota</taxon>
        <taxon>Betaproteobacteria</taxon>
        <taxon>Burkholderiales</taxon>
        <taxon>Comamonadaceae</taxon>
        <taxon>Hydrogenophaga</taxon>
    </lineage>
</organism>
<feature type="signal peptide" evidence="2">
    <location>
        <begin position="1"/>
        <end position="35"/>
    </location>
</feature>
<comment type="caution">
    <text evidence="3">The sequence shown here is derived from an EMBL/GenBank/DDBJ whole genome shotgun (WGS) entry which is preliminary data.</text>
</comment>
<dbReference type="Proteomes" id="UP001596501">
    <property type="component" value="Unassembled WGS sequence"/>
</dbReference>
<feature type="chain" id="PRO_5047540855" evidence="2">
    <location>
        <begin position="36"/>
        <end position="335"/>
    </location>
</feature>
<dbReference type="RefSeq" id="WP_382228896.1">
    <property type="nucleotide sequence ID" value="NZ_JBHTCA010000070.1"/>
</dbReference>
<evidence type="ECO:0000256" key="1">
    <source>
        <dbReference type="ARBA" id="ARBA00006987"/>
    </source>
</evidence>
<dbReference type="Gene3D" id="3.40.190.10">
    <property type="entry name" value="Periplasmic binding protein-like II"/>
    <property type="match status" value="1"/>
</dbReference>
<dbReference type="Pfam" id="PF03401">
    <property type="entry name" value="TctC"/>
    <property type="match status" value="1"/>
</dbReference>
<accession>A0ABW2QR67</accession>
<comment type="similarity">
    <text evidence="1">Belongs to the UPF0065 (bug) family.</text>
</comment>
<reference evidence="4" key="1">
    <citation type="journal article" date="2019" name="Int. J. Syst. Evol. Microbiol.">
        <title>The Global Catalogue of Microorganisms (GCM) 10K type strain sequencing project: providing services to taxonomists for standard genome sequencing and annotation.</title>
        <authorList>
            <consortium name="The Broad Institute Genomics Platform"/>
            <consortium name="The Broad Institute Genome Sequencing Center for Infectious Disease"/>
            <person name="Wu L."/>
            <person name="Ma J."/>
        </authorList>
    </citation>
    <scope>NUCLEOTIDE SEQUENCE [LARGE SCALE GENOMIC DNA]</scope>
    <source>
        <strain evidence="4">CGMCC 1.12371</strain>
    </source>
</reference>
<protein>
    <submittedName>
        <fullName evidence="3">Bug family tripartite tricarboxylate transporter substrate binding protein</fullName>
    </submittedName>
</protein>
<evidence type="ECO:0000313" key="3">
    <source>
        <dbReference type="EMBL" id="MFC7411879.1"/>
    </source>
</evidence>
<keyword evidence="2" id="KW-0732">Signal</keyword>
<evidence type="ECO:0000256" key="2">
    <source>
        <dbReference type="SAM" id="SignalP"/>
    </source>
</evidence>
<dbReference type="CDD" id="cd13578">
    <property type="entry name" value="PBP2_Bug27"/>
    <property type="match status" value="1"/>
</dbReference>
<keyword evidence="4" id="KW-1185">Reference proteome</keyword>